<gene>
    <name evidence="1" type="ORF">ELS83_20985</name>
</gene>
<comment type="caution">
    <text evidence="1">The sequence shown here is derived from an EMBL/GenBank/DDBJ whole genome shotgun (WGS) entry which is preliminary data.</text>
</comment>
<proteinExistence type="predicted"/>
<dbReference type="EMBL" id="RZNH01000062">
    <property type="protein sequence ID" value="NOU62277.1"/>
    <property type="molecule type" value="Genomic_DNA"/>
</dbReference>
<evidence type="ECO:0000313" key="2">
    <source>
        <dbReference type="Proteomes" id="UP000732105"/>
    </source>
</evidence>
<dbReference type="Proteomes" id="UP000732105">
    <property type="component" value="Unassembled WGS sequence"/>
</dbReference>
<reference evidence="1 2" key="1">
    <citation type="submission" date="2018-12" db="EMBL/GenBank/DDBJ databases">
        <title>Marinifilum JC070 sp. nov., a marine bacterium isolated from Yongle Blue Hole in the South China Sea.</title>
        <authorList>
            <person name="Fu T."/>
        </authorList>
    </citation>
    <scope>NUCLEOTIDE SEQUENCE [LARGE SCALE GENOMIC DNA]</scope>
    <source>
        <strain evidence="1 2">JC070</strain>
    </source>
</reference>
<organism evidence="1 2">
    <name type="scientific">Marinifilum caeruleilacunae</name>
    <dbReference type="NCBI Taxonomy" id="2499076"/>
    <lineage>
        <taxon>Bacteria</taxon>
        <taxon>Pseudomonadati</taxon>
        <taxon>Bacteroidota</taxon>
        <taxon>Bacteroidia</taxon>
        <taxon>Marinilabiliales</taxon>
        <taxon>Marinifilaceae</taxon>
    </lineage>
</organism>
<evidence type="ECO:0000313" key="1">
    <source>
        <dbReference type="EMBL" id="NOU62277.1"/>
    </source>
</evidence>
<protein>
    <submittedName>
        <fullName evidence="1">Uncharacterized protein</fullName>
    </submittedName>
</protein>
<sequence length="90" mass="10563">MPKEGIDIPEFTQSDKNRLIKMKQESPIKTVKCLMDDYKLSHHESKYITKHINETYGKCNRCNFDKLDRENLICPKCGALNLNWITDDTD</sequence>
<keyword evidence="2" id="KW-1185">Reference proteome</keyword>
<name>A0ABX1X1I8_9BACT</name>
<dbReference type="RefSeq" id="WP_171597536.1">
    <property type="nucleotide sequence ID" value="NZ_RZNH01000062.1"/>
</dbReference>
<accession>A0ABX1X1I8</accession>